<evidence type="ECO:0000256" key="1">
    <source>
        <dbReference type="SAM" id="MobiDB-lite"/>
    </source>
</evidence>
<accession>A0A2V3IWY4</accession>
<evidence type="ECO:0000259" key="2">
    <source>
        <dbReference type="SMART" id="SM00338"/>
    </source>
</evidence>
<name>A0A2V3IWY4_9FLOR</name>
<dbReference type="InterPro" id="IPR046347">
    <property type="entry name" value="bZIP_sf"/>
</dbReference>
<dbReference type="InterPro" id="IPR004827">
    <property type="entry name" value="bZIP"/>
</dbReference>
<feature type="domain" description="BZIP" evidence="2">
    <location>
        <begin position="468"/>
        <end position="532"/>
    </location>
</feature>
<dbReference type="GO" id="GO:0003700">
    <property type="term" value="F:DNA-binding transcription factor activity"/>
    <property type="evidence" value="ECO:0007669"/>
    <property type="project" value="InterPro"/>
</dbReference>
<proteinExistence type="predicted"/>
<dbReference type="AlphaFoldDB" id="A0A2V3IWY4"/>
<protein>
    <recommendedName>
        <fullName evidence="2">BZIP domain-containing protein</fullName>
    </recommendedName>
</protein>
<feature type="compositionally biased region" description="Basic and acidic residues" evidence="1">
    <location>
        <begin position="462"/>
        <end position="481"/>
    </location>
</feature>
<keyword evidence="4" id="KW-1185">Reference proteome</keyword>
<dbReference type="SUPFAM" id="SSF57959">
    <property type="entry name" value="Leucine zipper domain"/>
    <property type="match status" value="1"/>
</dbReference>
<gene>
    <name evidence="3" type="ORF">BWQ96_04554</name>
</gene>
<reference evidence="3 4" key="1">
    <citation type="journal article" date="2018" name="Mol. Biol. Evol.">
        <title>Analysis of the draft genome of the red seaweed Gracilariopsis chorda provides insights into genome size evolution in Rhodophyta.</title>
        <authorList>
            <person name="Lee J."/>
            <person name="Yang E.C."/>
            <person name="Graf L."/>
            <person name="Yang J.H."/>
            <person name="Qiu H."/>
            <person name="Zel Zion U."/>
            <person name="Chan C.X."/>
            <person name="Stephens T.G."/>
            <person name="Weber A.P.M."/>
            <person name="Boo G.H."/>
            <person name="Boo S.M."/>
            <person name="Kim K.M."/>
            <person name="Shin Y."/>
            <person name="Jung M."/>
            <person name="Lee S.J."/>
            <person name="Yim H.S."/>
            <person name="Lee J.H."/>
            <person name="Bhattacharya D."/>
            <person name="Yoon H.S."/>
        </authorList>
    </citation>
    <scope>NUCLEOTIDE SEQUENCE [LARGE SCALE GENOMIC DNA]</scope>
    <source>
        <strain evidence="3 4">SKKU-2015</strain>
        <tissue evidence="3">Whole body</tissue>
    </source>
</reference>
<dbReference type="CDD" id="cd14686">
    <property type="entry name" value="bZIP"/>
    <property type="match status" value="1"/>
</dbReference>
<comment type="caution">
    <text evidence="3">The sequence shown here is derived from an EMBL/GenBank/DDBJ whole genome shotgun (WGS) entry which is preliminary data.</text>
</comment>
<evidence type="ECO:0000313" key="3">
    <source>
        <dbReference type="EMBL" id="PXF45650.1"/>
    </source>
</evidence>
<feature type="region of interest" description="Disordered" evidence="1">
    <location>
        <begin position="438"/>
        <end position="492"/>
    </location>
</feature>
<feature type="compositionally biased region" description="Polar residues" evidence="1">
    <location>
        <begin position="438"/>
        <end position="460"/>
    </location>
</feature>
<dbReference type="EMBL" id="NBIV01000055">
    <property type="protein sequence ID" value="PXF45650.1"/>
    <property type="molecule type" value="Genomic_DNA"/>
</dbReference>
<organism evidence="3 4">
    <name type="scientific">Gracilariopsis chorda</name>
    <dbReference type="NCBI Taxonomy" id="448386"/>
    <lineage>
        <taxon>Eukaryota</taxon>
        <taxon>Rhodophyta</taxon>
        <taxon>Florideophyceae</taxon>
        <taxon>Rhodymeniophycidae</taxon>
        <taxon>Gracilariales</taxon>
        <taxon>Gracilariaceae</taxon>
        <taxon>Gracilariopsis</taxon>
    </lineage>
</organism>
<dbReference type="OrthoDB" id="10466338at2759"/>
<sequence>MSTDSSIFPTHAEARSLASLATSSRSQPFSGIQYFHGLLRVLQDPAVSNFLFTPEPIELHHLAHPRLYDQAVANNMLEINVEPNANVHNSLSDQWNSKHFMFPTHTVDGNTYGFIISDDIYMPGSAWGAANLKIESRAVTRFVKNDEDGHTVFVAYYEDWDTFRLEYSKLTTSTQQIRFLVAVQGKAFRALLKNGVLSISAIVPLLAFMQMTTEYRKCPQCLRACGECYCAAPNIKPRHPFDYEAFKLGAMSRSGIFDGRTEMALFANGVKIRSGVLGSRYISNPSFDFDLVERLRRLAISDHVGKEAARHSHIFSNAVGVASTGRDQNPFDSIGKPVQLHTPLEDLGNEGALIQTSSANDAEVWAPLTEEGEQGIGASQQITPSILSSFLTPLEELTPSDENTQSSVVSDPMTTDLIDTSVQLRQSNALDAAIMNSEPLSTESGSLSVDQDSGTKTAKTASPDKEQVRRLKAELRREKNRASAQRSNMKKKAVLDALKHDLATSREKADLLRSKELLLRRENLSLKKQISANRSAGGAE</sequence>
<dbReference type="SMART" id="SM00338">
    <property type="entry name" value="BRLZ"/>
    <property type="match status" value="1"/>
</dbReference>
<dbReference type="Proteomes" id="UP000247409">
    <property type="component" value="Unassembled WGS sequence"/>
</dbReference>
<evidence type="ECO:0000313" key="4">
    <source>
        <dbReference type="Proteomes" id="UP000247409"/>
    </source>
</evidence>